<feature type="region of interest" description="Disordered" evidence="1">
    <location>
        <begin position="1"/>
        <end position="28"/>
    </location>
</feature>
<protein>
    <submittedName>
        <fullName evidence="2">Uncharacterized protein</fullName>
    </submittedName>
</protein>
<organism evidence="2 3">
    <name type="scientific">Rhodopirellula bahusiensis</name>
    <dbReference type="NCBI Taxonomy" id="2014065"/>
    <lineage>
        <taxon>Bacteria</taxon>
        <taxon>Pseudomonadati</taxon>
        <taxon>Planctomycetota</taxon>
        <taxon>Planctomycetia</taxon>
        <taxon>Pirellulales</taxon>
        <taxon>Pirellulaceae</taxon>
        <taxon>Rhodopirellula</taxon>
    </lineage>
</organism>
<gene>
    <name evidence="2" type="ORF">CEE69_08390</name>
</gene>
<evidence type="ECO:0000313" key="3">
    <source>
        <dbReference type="Proteomes" id="UP000225740"/>
    </source>
</evidence>
<sequence length="105" mass="11349">MDRGLNDGVAGETMIHDGGPPPTGTIGTFSPALQSIRFALANFCGGTLRSNKLSGGFNRQNRFHRYKPALSRMECFRTPESVARLLEIRRNGTMVICVGGTHSAP</sequence>
<evidence type="ECO:0000256" key="1">
    <source>
        <dbReference type="SAM" id="MobiDB-lite"/>
    </source>
</evidence>
<reference evidence="2 3" key="1">
    <citation type="submission" date="2017-06" db="EMBL/GenBank/DDBJ databases">
        <title>Description of Rhodopirellula bahusiensis sp. nov.</title>
        <authorList>
            <person name="Kizina J."/>
            <person name="Harder J."/>
        </authorList>
    </citation>
    <scope>NUCLEOTIDE SEQUENCE [LARGE SCALE GENOMIC DNA]</scope>
    <source>
        <strain evidence="2 3">SWK21</strain>
    </source>
</reference>
<evidence type="ECO:0000313" key="2">
    <source>
        <dbReference type="EMBL" id="PHQ35634.1"/>
    </source>
</evidence>
<comment type="caution">
    <text evidence="2">The sequence shown here is derived from an EMBL/GenBank/DDBJ whole genome shotgun (WGS) entry which is preliminary data.</text>
</comment>
<name>A0A2G1W9B7_9BACT</name>
<dbReference type="Proteomes" id="UP000225740">
    <property type="component" value="Unassembled WGS sequence"/>
</dbReference>
<keyword evidence="3" id="KW-1185">Reference proteome</keyword>
<accession>A0A2G1W9B7</accession>
<proteinExistence type="predicted"/>
<dbReference type="EMBL" id="NIZW01000006">
    <property type="protein sequence ID" value="PHQ35634.1"/>
    <property type="molecule type" value="Genomic_DNA"/>
</dbReference>
<dbReference type="AlphaFoldDB" id="A0A2G1W9B7"/>